<dbReference type="PANTHER" id="PTHR33050:SF7">
    <property type="entry name" value="RIBONUCLEASE H"/>
    <property type="match status" value="1"/>
</dbReference>
<dbReference type="PANTHER" id="PTHR33050">
    <property type="entry name" value="REVERSE TRANSCRIPTASE DOMAIN-CONTAINING PROTEIN"/>
    <property type="match status" value="1"/>
</dbReference>
<dbReference type="EMBL" id="SNRW01007596">
    <property type="protein sequence ID" value="KAA6380987.1"/>
    <property type="molecule type" value="Genomic_DNA"/>
</dbReference>
<gene>
    <name evidence="1" type="ORF">EZS28_023487</name>
</gene>
<evidence type="ECO:0000313" key="2">
    <source>
        <dbReference type="Proteomes" id="UP000324800"/>
    </source>
</evidence>
<accession>A0A5J4VEM2</accession>
<comment type="caution">
    <text evidence="1">The sequence shown here is derived from an EMBL/GenBank/DDBJ whole genome shotgun (WGS) entry which is preliminary data.</text>
</comment>
<protein>
    <submittedName>
        <fullName evidence="1">Uncharacterized protein</fullName>
    </submittedName>
</protein>
<organism evidence="1 2">
    <name type="scientific">Streblomastix strix</name>
    <dbReference type="NCBI Taxonomy" id="222440"/>
    <lineage>
        <taxon>Eukaryota</taxon>
        <taxon>Metamonada</taxon>
        <taxon>Preaxostyla</taxon>
        <taxon>Oxymonadida</taxon>
        <taxon>Streblomastigidae</taxon>
        <taxon>Streblomastix</taxon>
    </lineage>
</organism>
<evidence type="ECO:0000313" key="1">
    <source>
        <dbReference type="EMBL" id="KAA6380987.1"/>
    </source>
</evidence>
<proteinExistence type="predicted"/>
<dbReference type="Proteomes" id="UP000324800">
    <property type="component" value="Unassembled WGS sequence"/>
</dbReference>
<name>A0A5J4VEM2_9EUKA</name>
<sequence length="238" mass="27608">MKIITLHVPGKMNIIADALSRQCRSGDYHLHPSYLDQIRMIWNIQPTLDLFASSTTKLLPRYVTANIRDQQAQWIDALSNTWTNEILLMHSQIPILSRVIQYLNNEATLAIVIAPWWPGQSWFTSLMRQSCRYLILGQSNQCLIKGLSMENPKSFLPPGKIAAFLMDQKWGKAESSQPRFQTGYDFLEELSNQSSIDRDSRLRDTNFMQCEHWQNYLTNMVLVLTNYFPQAVDCYLLK</sequence>
<dbReference type="OrthoDB" id="7462124at2759"/>
<dbReference type="AlphaFoldDB" id="A0A5J4VEM2"/>
<reference evidence="1 2" key="1">
    <citation type="submission" date="2019-03" db="EMBL/GenBank/DDBJ databases">
        <title>Single cell metagenomics reveals metabolic interactions within the superorganism composed of flagellate Streblomastix strix and complex community of Bacteroidetes bacteria on its surface.</title>
        <authorList>
            <person name="Treitli S.C."/>
            <person name="Kolisko M."/>
            <person name="Husnik F."/>
            <person name="Keeling P."/>
            <person name="Hampl V."/>
        </authorList>
    </citation>
    <scope>NUCLEOTIDE SEQUENCE [LARGE SCALE GENOMIC DNA]</scope>
    <source>
        <strain evidence="1">ST1C</strain>
    </source>
</reference>
<dbReference type="InterPro" id="IPR052055">
    <property type="entry name" value="Hepadnavirus_pol/RT"/>
</dbReference>